<feature type="compositionally biased region" description="Basic and acidic residues" evidence="1">
    <location>
        <begin position="184"/>
        <end position="194"/>
    </location>
</feature>
<proteinExistence type="evidence at transcript level"/>
<organism evidence="2">
    <name type="scientific">Zea mays</name>
    <name type="common">Maize</name>
    <dbReference type="NCBI Taxonomy" id="4577"/>
    <lineage>
        <taxon>Eukaryota</taxon>
        <taxon>Viridiplantae</taxon>
        <taxon>Streptophyta</taxon>
        <taxon>Embryophyta</taxon>
        <taxon>Tracheophyta</taxon>
        <taxon>Spermatophyta</taxon>
        <taxon>Magnoliopsida</taxon>
        <taxon>Liliopsida</taxon>
        <taxon>Poales</taxon>
        <taxon>Poaceae</taxon>
        <taxon>PACMAD clade</taxon>
        <taxon>Panicoideae</taxon>
        <taxon>Andropogonodae</taxon>
        <taxon>Andropogoneae</taxon>
        <taxon>Tripsacinae</taxon>
        <taxon>Zea</taxon>
    </lineage>
</organism>
<feature type="compositionally biased region" description="Basic residues" evidence="1">
    <location>
        <begin position="136"/>
        <end position="146"/>
    </location>
</feature>
<feature type="compositionally biased region" description="Basic residues" evidence="1">
    <location>
        <begin position="156"/>
        <end position="165"/>
    </location>
</feature>
<protein>
    <submittedName>
        <fullName evidence="2">Uncharacterized protein</fullName>
    </submittedName>
</protein>
<feature type="region of interest" description="Disordered" evidence="1">
    <location>
        <begin position="88"/>
        <end position="194"/>
    </location>
</feature>
<accession>C4J524</accession>
<evidence type="ECO:0000256" key="1">
    <source>
        <dbReference type="SAM" id="MobiDB-lite"/>
    </source>
</evidence>
<evidence type="ECO:0000313" key="2">
    <source>
        <dbReference type="EMBL" id="ACR36274.1"/>
    </source>
</evidence>
<dbReference type="ExpressionAtlas" id="C4J524">
    <property type="expression patterns" value="baseline and differential"/>
</dbReference>
<reference evidence="2" key="1">
    <citation type="journal article" date="2009" name="PLoS Genet.">
        <title>Sequencing, mapping, and analysis of 27,455 maize full-length cDNAs.</title>
        <authorList>
            <person name="Soderlund C."/>
            <person name="Descour A."/>
            <person name="Kudrna D."/>
            <person name="Bomhoff M."/>
            <person name="Boyd L."/>
            <person name="Currie J."/>
            <person name="Angelova A."/>
            <person name="Collura K."/>
            <person name="Wissotski M."/>
            <person name="Ashley E."/>
            <person name="Morrow D."/>
            <person name="Fernandes J."/>
            <person name="Walbot V."/>
            <person name="Yu Y."/>
        </authorList>
    </citation>
    <scope>NUCLEOTIDE SEQUENCE</scope>
    <source>
        <strain evidence="2">B73</strain>
    </source>
</reference>
<dbReference type="EMBL" id="BT085921">
    <property type="protein sequence ID" value="ACR36274.1"/>
    <property type="molecule type" value="mRNA"/>
</dbReference>
<name>C4J524_MAIZE</name>
<dbReference type="AlphaFoldDB" id="C4J524"/>
<sequence length="194" mass="20680">MRACSARGAAAAVQSPAAAAASVAGILPQRHVQAAGLLRGLPHPVGRAAPDAVAGRQVPDALDGQQLGQRVQVCAGVPERLLRRVRQGAAGVHRRRQHRLLPVEQRGVPGAPRRDRHGAAGDGAGGAVHAADQRVRARQRRRHHRRPGDAVPPLVRPHRRLPPLRHHLEPRPDPVPGGRRARQAVREEGGGHVP</sequence>